<evidence type="ECO:0000313" key="7">
    <source>
        <dbReference type="Proteomes" id="UP001589758"/>
    </source>
</evidence>
<sequence>MSKVIMFSGQGRPVIGMGKTIADTTQKTKDIWDCATDLSGIDIRKIAFKGPMPKLIETTNQQVIVTAINLSMFSMLEELKDDTIYLGHSVGEFSALYASGALSLEDTIKAVVYRSQIMHKISCECKAGMYVVKDLSKNELANILSCSEFSEKLDICCDNVNHQVIGGEIKDLKPFCNELRCQGYEVAKLDVSGAWHTKIMSRGCDELYDALKEVTINKPKYSLVMNVSGKEENNPEQIKTLISKHLISTVEWKSSLETCREKGGREFLELGNKKTFNSTCESCFSPFSDWNYKHFNDLKWEV</sequence>
<feature type="domain" description="Malonyl-CoA:ACP transacylase (MAT)" evidence="5">
    <location>
        <begin position="6"/>
        <end position="283"/>
    </location>
</feature>
<accession>A0ABV6CBA8</accession>
<gene>
    <name evidence="6" type="ORF">ACFFIT_09340</name>
</gene>
<name>A0ABV6CBA8_9GAMM</name>
<evidence type="ECO:0000256" key="1">
    <source>
        <dbReference type="ARBA" id="ARBA00013258"/>
    </source>
</evidence>
<protein>
    <recommendedName>
        <fullName evidence="1">[acyl-carrier-protein] S-malonyltransferase</fullName>
        <ecNumber evidence="1">2.3.1.39</ecNumber>
    </recommendedName>
</protein>
<organism evidence="6 7">
    <name type="scientific">Thorsellia kenyensis</name>
    <dbReference type="NCBI Taxonomy" id="1549888"/>
    <lineage>
        <taxon>Bacteria</taxon>
        <taxon>Pseudomonadati</taxon>
        <taxon>Pseudomonadota</taxon>
        <taxon>Gammaproteobacteria</taxon>
        <taxon>Enterobacterales</taxon>
        <taxon>Thorselliaceae</taxon>
        <taxon>Thorsellia</taxon>
    </lineage>
</organism>
<reference evidence="6 7" key="1">
    <citation type="submission" date="2024-09" db="EMBL/GenBank/DDBJ databases">
        <authorList>
            <person name="Sun Q."/>
            <person name="Mori K."/>
        </authorList>
    </citation>
    <scope>NUCLEOTIDE SEQUENCE [LARGE SCALE GENOMIC DNA]</scope>
    <source>
        <strain evidence="6 7">CCM 8545</strain>
    </source>
</reference>
<keyword evidence="3 6" id="KW-0012">Acyltransferase</keyword>
<dbReference type="Gene3D" id="3.30.70.250">
    <property type="entry name" value="Malonyl-CoA ACP transacylase, ACP-binding"/>
    <property type="match status" value="1"/>
</dbReference>
<evidence type="ECO:0000256" key="2">
    <source>
        <dbReference type="ARBA" id="ARBA00022679"/>
    </source>
</evidence>
<evidence type="ECO:0000259" key="5">
    <source>
        <dbReference type="SMART" id="SM00827"/>
    </source>
</evidence>
<dbReference type="Pfam" id="PF00698">
    <property type="entry name" value="Acyl_transf_1"/>
    <property type="match status" value="1"/>
</dbReference>
<dbReference type="PANTHER" id="PTHR42681:SF1">
    <property type="entry name" value="MALONYL-COA-ACYL CARRIER PROTEIN TRANSACYLASE, MITOCHONDRIAL"/>
    <property type="match status" value="1"/>
</dbReference>
<proteinExistence type="predicted"/>
<dbReference type="InterPro" id="IPR016035">
    <property type="entry name" value="Acyl_Trfase/lysoPLipase"/>
</dbReference>
<dbReference type="PANTHER" id="PTHR42681">
    <property type="entry name" value="MALONYL-COA-ACYL CARRIER PROTEIN TRANSACYLASE, MITOCHONDRIAL"/>
    <property type="match status" value="1"/>
</dbReference>
<dbReference type="EC" id="2.3.1.39" evidence="1"/>
<dbReference type="InterPro" id="IPR014043">
    <property type="entry name" value="Acyl_transferase_dom"/>
</dbReference>
<keyword evidence="2 6" id="KW-0808">Transferase</keyword>
<evidence type="ECO:0000313" key="6">
    <source>
        <dbReference type="EMBL" id="MFC0180278.1"/>
    </source>
</evidence>
<dbReference type="Proteomes" id="UP001589758">
    <property type="component" value="Unassembled WGS sequence"/>
</dbReference>
<dbReference type="GO" id="GO:0004314">
    <property type="term" value="F:[acyl-carrier-protein] S-malonyltransferase activity"/>
    <property type="evidence" value="ECO:0007669"/>
    <property type="project" value="UniProtKB-EC"/>
</dbReference>
<dbReference type="InterPro" id="IPR001227">
    <property type="entry name" value="Ac_transferase_dom_sf"/>
</dbReference>
<evidence type="ECO:0000256" key="4">
    <source>
        <dbReference type="ARBA" id="ARBA00048462"/>
    </source>
</evidence>
<evidence type="ECO:0000256" key="3">
    <source>
        <dbReference type="ARBA" id="ARBA00023315"/>
    </source>
</evidence>
<keyword evidence="7" id="KW-1185">Reference proteome</keyword>
<comment type="caution">
    <text evidence="6">The sequence shown here is derived from an EMBL/GenBank/DDBJ whole genome shotgun (WGS) entry which is preliminary data.</text>
</comment>
<comment type="catalytic activity">
    <reaction evidence="4">
        <text>holo-[ACP] + malonyl-CoA = malonyl-[ACP] + CoA</text>
        <dbReference type="Rhea" id="RHEA:41792"/>
        <dbReference type="Rhea" id="RHEA-COMP:9623"/>
        <dbReference type="Rhea" id="RHEA-COMP:9685"/>
        <dbReference type="ChEBI" id="CHEBI:57287"/>
        <dbReference type="ChEBI" id="CHEBI:57384"/>
        <dbReference type="ChEBI" id="CHEBI:64479"/>
        <dbReference type="ChEBI" id="CHEBI:78449"/>
        <dbReference type="EC" id="2.3.1.39"/>
    </reaction>
</comment>
<dbReference type="EMBL" id="JBHLXE010000097">
    <property type="protein sequence ID" value="MFC0180278.1"/>
    <property type="molecule type" value="Genomic_DNA"/>
</dbReference>
<dbReference type="Gene3D" id="3.40.366.10">
    <property type="entry name" value="Malonyl-Coenzyme A Acyl Carrier Protein, domain 2"/>
    <property type="match status" value="1"/>
</dbReference>
<dbReference type="SMART" id="SM00827">
    <property type="entry name" value="PKS_AT"/>
    <property type="match status" value="1"/>
</dbReference>
<dbReference type="InterPro" id="IPR050858">
    <property type="entry name" value="Mal-CoA-ACP_Trans/PKS_FabD"/>
</dbReference>
<dbReference type="RefSeq" id="WP_385877391.1">
    <property type="nucleotide sequence ID" value="NZ_JBHLXE010000097.1"/>
</dbReference>
<dbReference type="SUPFAM" id="SSF52151">
    <property type="entry name" value="FabD/lysophospholipase-like"/>
    <property type="match status" value="1"/>
</dbReference>